<reference evidence="1" key="1">
    <citation type="journal article" date="2023" name="Mol. Biol. Evol.">
        <title>Third-Generation Sequencing Reveals the Adaptive Role of the Epigenome in Three Deep-Sea Polychaetes.</title>
        <authorList>
            <person name="Perez M."/>
            <person name="Aroh O."/>
            <person name="Sun Y."/>
            <person name="Lan Y."/>
            <person name="Juniper S.K."/>
            <person name="Young C.R."/>
            <person name="Angers B."/>
            <person name="Qian P.Y."/>
        </authorList>
    </citation>
    <scope>NUCLEOTIDE SEQUENCE</scope>
    <source>
        <strain evidence="1">R07B-5</strain>
    </source>
</reference>
<proteinExistence type="predicted"/>
<dbReference type="EMBL" id="JAODUO010000376">
    <property type="protein sequence ID" value="KAK2181858.1"/>
    <property type="molecule type" value="Genomic_DNA"/>
</dbReference>
<protein>
    <submittedName>
        <fullName evidence="1">Uncharacterized protein</fullName>
    </submittedName>
</protein>
<dbReference type="Proteomes" id="UP001209878">
    <property type="component" value="Unassembled WGS sequence"/>
</dbReference>
<dbReference type="AlphaFoldDB" id="A0AAD9L3L6"/>
<keyword evidence="2" id="KW-1185">Reference proteome</keyword>
<gene>
    <name evidence="1" type="ORF">NP493_378g00030</name>
</gene>
<organism evidence="1 2">
    <name type="scientific">Ridgeia piscesae</name>
    <name type="common">Tubeworm</name>
    <dbReference type="NCBI Taxonomy" id="27915"/>
    <lineage>
        <taxon>Eukaryota</taxon>
        <taxon>Metazoa</taxon>
        <taxon>Spiralia</taxon>
        <taxon>Lophotrochozoa</taxon>
        <taxon>Annelida</taxon>
        <taxon>Polychaeta</taxon>
        <taxon>Sedentaria</taxon>
        <taxon>Canalipalpata</taxon>
        <taxon>Sabellida</taxon>
        <taxon>Siboglinidae</taxon>
        <taxon>Ridgeia</taxon>
    </lineage>
</organism>
<name>A0AAD9L3L6_RIDPI</name>
<comment type="caution">
    <text evidence="1">The sequence shown here is derived from an EMBL/GenBank/DDBJ whole genome shotgun (WGS) entry which is preliminary data.</text>
</comment>
<evidence type="ECO:0000313" key="2">
    <source>
        <dbReference type="Proteomes" id="UP001209878"/>
    </source>
</evidence>
<evidence type="ECO:0000313" key="1">
    <source>
        <dbReference type="EMBL" id="KAK2181858.1"/>
    </source>
</evidence>
<sequence length="87" mass="10276">MKARPPGCILVPDGLRKQQDWFDPNDQELQTLMSRRDQTHHRVLQTRSTRSTTAACNDACRRLQKRTRALKLDWWERKAVELLTETT</sequence>
<accession>A0AAD9L3L6</accession>